<name>A0A8T2Q721_CERRI</name>
<comment type="caution">
    <text evidence="2">The sequence shown here is derived from an EMBL/GenBank/DDBJ whole genome shotgun (WGS) entry which is preliminary data.</text>
</comment>
<dbReference type="AlphaFoldDB" id="A0A8T2Q721"/>
<feature type="compositionally biased region" description="Polar residues" evidence="1">
    <location>
        <begin position="33"/>
        <end position="68"/>
    </location>
</feature>
<proteinExistence type="predicted"/>
<protein>
    <submittedName>
        <fullName evidence="2">Uncharacterized protein</fullName>
    </submittedName>
</protein>
<sequence length="152" mass="17070">MQKLMFFEKQSYLVIHSRVPLKSIEKDRHMPTVSKSDGQIQETSGSEQFSATHASQAPSQYLATSSAAASEKQGKHSPLTFSLDATEFLPCCTSCDIEMQLAQEWKCKELLTMRQKFELRLRQKKLRAAQGSSDKCGRKVRAEIEAGKIKGI</sequence>
<feature type="region of interest" description="Disordered" evidence="1">
    <location>
        <begin position="26"/>
        <end position="76"/>
    </location>
</feature>
<reference evidence="2" key="1">
    <citation type="submission" date="2021-08" db="EMBL/GenBank/DDBJ databases">
        <title>WGS assembly of Ceratopteris richardii.</title>
        <authorList>
            <person name="Marchant D.B."/>
            <person name="Chen G."/>
            <person name="Jenkins J."/>
            <person name="Shu S."/>
            <person name="Leebens-Mack J."/>
            <person name="Grimwood J."/>
            <person name="Schmutz J."/>
            <person name="Soltis P."/>
            <person name="Soltis D."/>
            <person name="Chen Z.-H."/>
        </authorList>
    </citation>
    <scope>NUCLEOTIDE SEQUENCE</scope>
    <source>
        <strain evidence="2">Whitten #5841</strain>
        <tissue evidence="2">Leaf</tissue>
    </source>
</reference>
<organism evidence="2 3">
    <name type="scientific">Ceratopteris richardii</name>
    <name type="common">Triangle waterfern</name>
    <dbReference type="NCBI Taxonomy" id="49495"/>
    <lineage>
        <taxon>Eukaryota</taxon>
        <taxon>Viridiplantae</taxon>
        <taxon>Streptophyta</taxon>
        <taxon>Embryophyta</taxon>
        <taxon>Tracheophyta</taxon>
        <taxon>Polypodiopsida</taxon>
        <taxon>Polypodiidae</taxon>
        <taxon>Polypodiales</taxon>
        <taxon>Pteridineae</taxon>
        <taxon>Pteridaceae</taxon>
        <taxon>Parkerioideae</taxon>
        <taxon>Ceratopteris</taxon>
    </lineage>
</organism>
<evidence type="ECO:0000313" key="3">
    <source>
        <dbReference type="Proteomes" id="UP000825935"/>
    </source>
</evidence>
<evidence type="ECO:0000313" key="2">
    <source>
        <dbReference type="EMBL" id="KAH7279772.1"/>
    </source>
</evidence>
<evidence type="ECO:0000256" key="1">
    <source>
        <dbReference type="SAM" id="MobiDB-lite"/>
    </source>
</evidence>
<keyword evidence="3" id="KW-1185">Reference proteome</keyword>
<gene>
    <name evidence="2" type="ORF">KP509_37G036000</name>
</gene>
<dbReference type="EMBL" id="CM035442">
    <property type="protein sequence ID" value="KAH7279772.1"/>
    <property type="molecule type" value="Genomic_DNA"/>
</dbReference>
<accession>A0A8T2Q721</accession>
<dbReference type="Proteomes" id="UP000825935">
    <property type="component" value="Chromosome 37"/>
</dbReference>